<dbReference type="Proteomes" id="UP000878956">
    <property type="component" value="Unassembled WGS sequence"/>
</dbReference>
<evidence type="ECO:0000313" key="3">
    <source>
        <dbReference type="Proteomes" id="UP000878956"/>
    </source>
</evidence>
<evidence type="ECO:0000313" key="2">
    <source>
        <dbReference type="EMBL" id="HBH1541738.1"/>
    </source>
</evidence>
<proteinExistence type="predicted"/>
<keyword evidence="1" id="KW-0472">Membrane</keyword>
<gene>
    <name evidence="2" type="ORF">KRM00_001205</name>
</gene>
<accession>A0AAN5VL50</accession>
<keyword evidence="1" id="KW-1133">Transmembrane helix</keyword>
<organism evidence="2 3">
    <name type="scientific">Clostridioides difficile</name>
    <name type="common">Peptoclostridium difficile</name>
    <dbReference type="NCBI Taxonomy" id="1496"/>
    <lineage>
        <taxon>Bacteria</taxon>
        <taxon>Bacillati</taxon>
        <taxon>Bacillota</taxon>
        <taxon>Clostridia</taxon>
        <taxon>Peptostreptococcales</taxon>
        <taxon>Peptostreptococcaceae</taxon>
        <taxon>Clostridioides</taxon>
    </lineage>
</organism>
<name>A0AAN5VL50_CLODI</name>
<dbReference type="RefSeq" id="WP_124994635.1">
    <property type="nucleotide sequence ID" value="NZ_BIQB01000003.1"/>
</dbReference>
<dbReference type="AlphaFoldDB" id="A0AAN5VL50"/>
<sequence>MLNSFLDFILTKWYVNVNSFNLLIEDAFRFILTKWYVNVSTFDMCCGVMFMFYINYVDSKLNRKKKHLLK</sequence>
<reference evidence="2" key="1">
    <citation type="journal article" date="2018" name="Genome Biol.">
        <title>SKESA: strategic k-mer extension for scrupulous assemblies.</title>
        <authorList>
            <person name="Souvorov A."/>
            <person name="Agarwala R."/>
            <person name="Lipman D.J."/>
        </authorList>
    </citation>
    <scope>NUCLEOTIDE SEQUENCE</scope>
    <source>
        <strain evidence="2">HN1000</strain>
    </source>
</reference>
<protein>
    <submittedName>
        <fullName evidence="2">Uncharacterized protein</fullName>
    </submittedName>
</protein>
<feature type="transmembrane region" description="Helical" evidence="1">
    <location>
        <begin position="35"/>
        <end position="56"/>
    </location>
</feature>
<comment type="caution">
    <text evidence="2">The sequence shown here is derived from an EMBL/GenBank/DDBJ whole genome shotgun (WGS) entry which is preliminary data.</text>
</comment>
<evidence type="ECO:0000256" key="1">
    <source>
        <dbReference type="SAM" id="Phobius"/>
    </source>
</evidence>
<dbReference type="EMBL" id="DAEPXK010000009">
    <property type="protein sequence ID" value="HBH1541738.1"/>
    <property type="molecule type" value="Genomic_DNA"/>
</dbReference>
<keyword evidence="1" id="KW-0812">Transmembrane</keyword>
<reference evidence="2" key="2">
    <citation type="submission" date="2021-06" db="EMBL/GenBank/DDBJ databases">
        <authorList>
            <consortium name="NCBI Pathogen Detection Project"/>
        </authorList>
    </citation>
    <scope>NUCLEOTIDE SEQUENCE</scope>
    <source>
        <strain evidence="2">HN1000</strain>
    </source>
</reference>